<reference evidence="2 3" key="1">
    <citation type="submission" date="2021-07" db="EMBL/GenBank/DDBJ databases">
        <title>Genomic diversity and antimicrobial resistance of Prevotella spp. isolated from chronic lung disease airways.</title>
        <authorList>
            <person name="Webb K.A."/>
            <person name="Olagoke O.S."/>
            <person name="Baird T."/>
            <person name="Neill J."/>
            <person name="Pham A."/>
            <person name="Wells T.J."/>
            <person name="Ramsay K.A."/>
            <person name="Bell S.C."/>
            <person name="Sarovich D.S."/>
            <person name="Price E.P."/>
        </authorList>
    </citation>
    <scope>NUCLEOTIDE SEQUENCE [LARGE SCALE GENOMIC DNA]</scope>
    <source>
        <strain evidence="2 3">SCHI0011.S.12</strain>
    </source>
</reference>
<evidence type="ECO:0000259" key="1">
    <source>
        <dbReference type="PROSITE" id="PS51841"/>
    </source>
</evidence>
<dbReference type="InterPro" id="IPR032627">
    <property type="entry name" value="DUF4876"/>
</dbReference>
<dbReference type="Proteomes" id="UP000788426">
    <property type="component" value="Unassembled WGS sequence"/>
</dbReference>
<dbReference type="EMBL" id="JAHXCT010000005">
    <property type="protein sequence ID" value="MBW4769672.1"/>
    <property type="molecule type" value="Genomic_DNA"/>
</dbReference>
<proteinExistence type="predicted"/>
<sequence>MLVAALFAVCFVFTSCKDDNEPATVEKVEYGLSLNVPLDVEGGSLQNATAVFTNVLDKTTYSFSNFKEKDGKYNAVLSLPAGTYNVEVNGTLAYKVNNQPLTSAVRATKSNVSVTKSGVEGIPNSTEIALNTYNAAAGLVITEIYFSFSKTPEGKDYSDDQYIKIANNSDSLMYADGLAIVQSQFQTNAKNDYKPNVMLQGMTVEDIFVIPGTGKQYPIKPGEEIVIAFNARNHKEFNANSIDLSKANFQFYSSMFIEGVDADGEEIDIEKQNNNVPVLKHVYGDSEGRVTPNRNGVKAYALVRIEGDVETFKKNYEYKVKYVEADDPYNLENEENYLMVPNKWVIDAVNLAVKSDHQWNVVAPSLDAGFTYWAEQMNDASSYRKAVLRKKNGTKWLDTNNSTNDFEAAAKPSYFVY</sequence>
<keyword evidence="3" id="KW-1185">Reference proteome</keyword>
<protein>
    <submittedName>
        <fullName evidence="2">DUF4876 domain-containing protein</fullName>
    </submittedName>
</protein>
<organism evidence="2 3">
    <name type="scientific">Hoylesella nanceiensis</name>
    <dbReference type="NCBI Taxonomy" id="425941"/>
    <lineage>
        <taxon>Bacteria</taxon>
        <taxon>Pseudomonadati</taxon>
        <taxon>Bacteroidota</taxon>
        <taxon>Bacteroidia</taxon>
        <taxon>Bacteroidales</taxon>
        <taxon>Prevotellaceae</taxon>
        <taxon>Hoylesella</taxon>
    </lineage>
</organism>
<gene>
    <name evidence="2" type="ORF">KZO38_07855</name>
</gene>
<evidence type="ECO:0000313" key="2">
    <source>
        <dbReference type="EMBL" id="MBW4769672.1"/>
    </source>
</evidence>
<accession>A0ABS6YEL8</accession>
<name>A0ABS6YEL8_9BACT</name>
<dbReference type="Pfam" id="PF16215">
    <property type="entry name" value="DUF4876"/>
    <property type="match status" value="1"/>
</dbReference>
<comment type="caution">
    <text evidence="2">The sequence shown here is derived from an EMBL/GenBank/DDBJ whole genome shotgun (WGS) entry which is preliminary data.</text>
</comment>
<dbReference type="PROSITE" id="PS51841">
    <property type="entry name" value="LTD"/>
    <property type="match status" value="1"/>
</dbReference>
<evidence type="ECO:0000313" key="3">
    <source>
        <dbReference type="Proteomes" id="UP000788426"/>
    </source>
</evidence>
<feature type="domain" description="LTD" evidence="1">
    <location>
        <begin position="131"/>
        <end position="285"/>
    </location>
</feature>
<dbReference type="InterPro" id="IPR001322">
    <property type="entry name" value="Lamin_tail_dom"/>
</dbReference>